<dbReference type="OMA" id="NEPMNSK"/>
<dbReference type="EC" id="2.3.2.27" evidence="3"/>
<dbReference type="SMART" id="SM00504">
    <property type="entry name" value="Ubox"/>
    <property type="match status" value="1"/>
</dbReference>
<evidence type="ECO:0000313" key="7">
    <source>
        <dbReference type="EnsemblPlants" id="AUR62003040-RA:cds"/>
    </source>
</evidence>
<reference evidence="7" key="1">
    <citation type="journal article" date="2017" name="Nature">
        <title>The genome of Chenopodium quinoa.</title>
        <authorList>
            <person name="Jarvis D.E."/>
            <person name="Ho Y.S."/>
            <person name="Lightfoot D.J."/>
            <person name="Schmoeckel S.M."/>
            <person name="Li B."/>
            <person name="Borm T.J.A."/>
            <person name="Ohyanagi H."/>
            <person name="Mineta K."/>
            <person name="Michell C.T."/>
            <person name="Saber N."/>
            <person name="Kharbatia N.M."/>
            <person name="Rupper R.R."/>
            <person name="Sharp A.R."/>
            <person name="Dally N."/>
            <person name="Boughton B.A."/>
            <person name="Woo Y.H."/>
            <person name="Gao G."/>
            <person name="Schijlen E.G.W.M."/>
            <person name="Guo X."/>
            <person name="Momin A.A."/>
            <person name="Negrao S."/>
            <person name="Al-Babili S."/>
            <person name="Gehring C."/>
            <person name="Roessner U."/>
            <person name="Jung C."/>
            <person name="Murphy K."/>
            <person name="Arold S.T."/>
            <person name="Gojobori T."/>
            <person name="van der Linden C.G."/>
            <person name="van Loo E.N."/>
            <person name="Jellen E.N."/>
            <person name="Maughan P.J."/>
            <person name="Tester M."/>
        </authorList>
    </citation>
    <scope>NUCLEOTIDE SEQUENCE [LARGE SCALE GENOMIC DNA]</scope>
    <source>
        <strain evidence="7">cv. PI 614886</strain>
    </source>
</reference>
<dbReference type="InterPro" id="IPR011989">
    <property type="entry name" value="ARM-like"/>
</dbReference>
<proteinExistence type="predicted"/>
<dbReference type="InterPro" id="IPR000225">
    <property type="entry name" value="Armadillo"/>
</dbReference>
<dbReference type="SUPFAM" id="SSF57850">
    <property type="entry name" value="RING/U-box"/>
    <property type="match status" value="1"/>
</dbReference>
<dbReference type="Gene3D" id="3.30.40.10">
    <property type="entry name" value="Zinc/RING finger domain, C3HC4 (zinc finger)"/>
    <property type="match status" value="1"/>
</dbReference>
<dbReference type="KEGG" id="cqi:110721196"/>
<feature type="domain" description="U-box" evidence="6">
    <location>
        <begin position="245"/>
        <end position="323"/>
    </location>
</feature>
<dbReference type="Pfam" id="PF00514">
    <property type="entry name" value="Arm"/>
    <property type="match status" value="1"/>
</dbReference>
<dbReference type="PROSITE" id="PS51698">
    <property type="entry name" value="U_BOX"/>
    <property type="match status" value="1"/>
</dbReference>
<gene>
    <name evidence="7" type="primary">LOC110721196</name>
</gene>
<dbReference type="GO" id="GO:0061630">
    <property type="term" value="F:ubiquitin protein ligase activity"/>
    <property type="evidence" value="ECO:0007669"/>
    <property type="project" value="UniProtKB-EC"/>
</dbReference>
<dbReference type="GO" id="GO:0016567">
    <property type="term" value="P:protein ubiquitination"/>
    <property type="evidence" value="ECO:0007669"/>
    <property type="project" value="UniProtKB-UniPathway"/>
</dbReference>
<dbReference type="EnsemblPlants" id="AUR62003040-RA">
    <property type="protein sequence ID" value="AUR62003040-RA:cds"/>
    <property type="gene ID" value="AUR62003040"/>
</dbReference>
<organism evidence="7 8">
    <name type="scientific">Chenopodium quinoa</name>
    <name type="common">Quinoa</name>
    <dbReference type="NCBI Taxonomy" id="63459"/>
    <lineage>
        <taxon>Eukaryota</taxon>
        <taxon>Viridiplantae</taxon>
        <taxon>Streptophyta</taxon>
        <taxon>Embryophyta</taxon>
        <taxon>Tracheophyta</taxon>
        <taxon>Spermatophyta</taxon>
        <taxon>Magnoliopsida</taxon>
        <taxon>eudicotyledons</taxon>
        <taxon>Gunneridae</taxon>
        <taxon>Pentapetalae</taxon>
        <taxon>Caryophyllales</taxon>
        <taxon>Chenopodiaceae</taxon>
        <taxon>Chenopodioideae</taxon>
        <taxon>Atripliceae</taxon>
        <taxon>Chenopodium</taxon>
    </lineage>
</organism>
<evidence type="ECO:0000256" key="2">
    <source>
        <dbReference type="ARBA" id="ARBA00004906"/>
    </source>
</evidence>
<dbReference type="PANTHER" id="PTHR45958:SF4">
    <property type="entry name" value="U-BOX DOMAIN-CONTAINING PROTEIN 42-RELATED"/>
    <property type="match status" value="1"/>
</dbReference>
<evidence type="ECO:0000256" key="5">
    <source>
        <dbReference type="ARBA" id="ARBA00022737"/>
    </source>
</evidence>
<keyword evidence="8" id="KW-1185">Reference proteome</keyword>
<dbReference type="PANTHER" id="PTHR45958">
    <property type="entry name" value="RING-TYPE E3 UBIQUITIN TRANSFERASE"/>
    <property type="match status" value="1"/>
</dbReference>
<reference evidence="7" key="2">
    <citation type="submission" date="2021-03" db="UniProtKB">
        <authorList>
            <consortium name="EnsemblPlants"/>
        </authorList>
    </citation>
    <scope>IDENTIFICATION</scope>
</reference>
<comment type="pathway">
    <text evidence="2">Protein modification; protein ubiquitination.</text>
</comment>
<dbReference type="InterPro" id="IPR016024">
    <property type="entry name" value="ARM-type_fold"/>
</dbReference>
<comment type="catalytic activity">
    <reaction evidence="1">
        <text>S-ubiquitinyl-[E2 ubiquitin-conjugating enzyme]-L-cysteine + [acceptor protein]-L-lysine = [E2 ubiquitin-conjugating enzyme]-L-cysteine + N(6)-ubiquitinyl-[acceptor protein]-L-lysine.</text>
        <dbReference type="EC" id="2.3.2.27"/>
    </reaction>
</comment>
<dbReference type="SMART" id="SM00185">
    <property type="entry name" value="ARM"/>
    <property type="match status" value="4"/>
</dbReference>
<dbReference type="InterPro" id="IPR003613">
    <property type="entry name" value="Ubox_domain"/>
</dbReference>
<dbReference type="GeneID" id="110721196"/>
<dbReference type="AlphaFoldDB" id="A0A803KVI2"/>
<evidence type="ECO:0000256" key="4">
    <source>
        <dbReference type="ARBA" id="ARBA00022679"/>
    </source>
</evidence>
<dbReference type="InterPro" id="IPR052608">
    <property type="entry name" value="U-box_domain_protein"/>
</dbReference>
<evidence type="ECO:0000256" key="3">
    <source>
        <dbReference type="ARBA" id="ARBA00012483"/>
    </source>
</evidence>
<dbReference type="InterPro" id="IPR045210">
    <property type="entry name" value="RING-Ubox_PUB"/>
</dbReference>
<dbReference type="Proteomes" id="UP000596660">
    <property type="component" value="Unplaced"/>
</dbReference>
<name>A0A803KVI2_CHEQI</name>
<dbReference type="SUPFAM" id="SSF48371">
    <property type="entry name" value="ARM repeat"/>
    <property type="match status" value="2"/>
</dbReference>
<dbReference type="RefSeq" id="XP_021756033.1">
    <property type="nucleotide sequence ID" value="XM_021900341.1"/>
</dbReference>
<evidence type="ECO:0000259" key="6">
    <source>
        <dbReference type="PROSITE" id="PS51698"/>
    </source>
</evidence>
<dbReference type="Gramene" id="AUR62003040-RA">
    <property type="protein sequence ID" value="AUR62003040-RA:cds"/>
    <property type="gene ID" value="AUR62003040"/>
</dbReference>
<evidence type="ECO:0000313" key="8">
    <source>
        <dbReference type="Proteomes" id="UP000596660"/>
    </source>
</evidence>
<keyword evidence="4" id="KW-0808">Transferase</keyword>
<dbReference type="Pfam" id="PF04564">
    <property type="entry name" value="U-box"/>
    <property type="match status" value="1"/>
</dbReference>
<dbReference type="UniPathway" id="UPA00143"/>
<sequence length="1036" mass="116052">MSTSNSDEVLVCDGDVKHFKSISKQLLASLSEIIESIPSANPEHNNILAVASYFYRTSSAIRGLQSSESSLANETEILQSLSQSSDMAKDILGKLQQNGQTIMDDEVKNMIKQLEDIINRMGYDLSLIPPSAFKDEEYADITISSLSEEMRNFRFETSLLQETKPNQQKTNQLYLEDHPDAESMTIESDLYSTSMVVCSENSHVSDIPQIMEAIRSASESSNRHVGNMSNRLSRSMTEVDTHMEPMYKSFICPLTNQVMDDPVTISSGLTYERRAITEYFKKFGNSEEVNCPITREKLQSRAMSPNLALRSILQEWKDRNDSARLKVIRAALSIGSTESMILEALKDLQNLCQRNPKKIQEVYSIGIIPLLVRLLELRDKTVRCLTLGMIRLLVEQGEAKEQIAKTPVISATIRMLSSSYQPIRHAALLLLIEFSKSNFLSEKIGHVTGGILILLQTKYNRSVDTFASEAADQILNNMERCPSNIKFMAEIGYLEPLLSNLIEGSEERKLEMMTYLGEIVLKDDSKTYVAERTTPVLIQMLHNRNPLTRKAVFKALVQISSYSASGRILVEAGIVGDMIEEIFTKKIYSEPMDSLKEASAILANILESGIGFENLTVNSQGHTMVSGYVIFNIVYMIKNSTPDDLNLNLIRILYCMAKSMKSDNPITSAVREGEASYTLIELINNPSDEIAVAAIKLLILLSSHIGHLLIDRLCKLNGQPEGLIQSPANSSQITERQALSVSFLAKLPHQNLTLNQALLSKNTIPEILQSISQIQSSGTRQNRYACMYLEGLVGVLVRFTATLHNSQMLFLAINHNFTAVLTDLLLETSRDEVQILASTGLDKLSAQSTRLSKPPGPSQRKRKKFFNLFYQARFLASGSSRKTKVELCVVHKGVCSKKDTFCLIEAGAVERLLLCLDHQNVQVAEAALSALSTLLDDNVDVEQSVNILDEMNTIQRVLKAVRYHKNEILWQKAFWMIERFLVKGGQRSLSLVSQDKLFYITVVTAFHHGDAYTRQMAENILRYLDKMPSLTGTFTT</sequence>
<dbReference type="InterPro" id="IPR013083">
    <property type="entry name" value="Znf_RING/FYVE/PHD"/>
</dbReference>
<dbReference type="Gene3D" id="1.25.10.10">
    <property type="entry name" value="Leucine-rich Repeat Variant"/>
    <property type="match status" value="3"/>
</dbReference>
<evidence type="ECO:0000256" key="1">
    <source>
        <dbReference type="ARBA" id="ARBA00000900"/>
    </source>
</evidence>
<accession>A0A803KVI2</accession>
<dbReference type="OrthoDB" id="10064100at2759"/>
<dbReference type="CDD" id="cd16664">
    <property type="entry name" value="RING-Ubox_PUB"/>
    <property type="match status" value="1"/>
</dbReference>
<keyword evidence="5" id="KW-0677">Repeat</keyword>
<protein>
    <recommendedName>
        <fullName evidence="3">RING-type E3 ubiquitin transferase</fullName>
        <ecNumber evidence="3">2.3.2.27</ecNumber>
    </recommendedName>
</protein>